<dbReference type="AlphaFoldDB" id="A0A9P8P1L5"/>
<proteinExistence type="predicted"/>
<organism evidence="1 2">
    <name type="scientific">Ogataea polymorpha</name>
    <dbReference type="NCBI Taxonomy" id="460523"/>
    <lineage>
        <taxon>Eukaryota</taxon>
        <taxon>Fungi</taxon>
        <taxon>Dikarya</taxon>
        <taxon>Ascomycota</taxon>
        <taxon>Saccharomycotina</taxon>
        <taxon>Pichiomycetes</taxon>
        <taxon>Pichiales</taxon>
        <taxon>Pichiaceae</taxon>
        <taxon>Ogataea</taxon>
    </lineage>
</organism>
<evidence type="ECO:0000313" key="1">
    <source>
        <dbReference type="EMBL" id="KAH3663192.1"/>
    </source>
</evidence>
<evidence type="ECO:0000313" key="2">
    <source>
        <dbReference type="Proteomes" id="UP000788993"/>
    </source>
</evidence>
<gene>
    <name evidence="1" type="ORF">OGATHE_004768</name>
</gene>
<keyword evidence="2" id="KW-1185">Reference proteome</keyword>
<dbReference type="Proteomes" id="UP000788993">
    <property type="component" value="Unassembled WGS sequence"/>
</dbReference>
<name>A0A9P8P1L5_9ASCO</name>
<sequence length="84" mass="9692">MDDRLDCSKDATFTLDMSEFSARGMIFSDLAPSKRWITLNVEYLSERLSWFLCELISVSSVSNGSNTKMLSRILLVLYFRREAL</sequence>
<protein>
    <submittedName>
        <fullName evidence="1">Uncharacterized protein</fullName>
    </submittedName>
</protein>
<comment type="caution">
    <text evidence="1">The sequence shown here is derived from an EMBL/GenBank/DDBJ whole genome shotgun (WGS) entry which is preliminary data.</text>
</comment>
<reference evidence="1" key="2">
    <citation type="submission" date="2021-01" db="EMBL/GenBank/DDBJ databases">
        <authorList>
            <person name="Schikora-Tamarit M.A."/>
        </authorList>
    </citation>
    <scope>NUCLEOTIDE SEQUENCE</scope>
    <source>
        <strain evidence="1">NCAIM Y.01608</strain>
    </source>
</reference>
<reference evidence="1" key="1">
    <citation type="journal article" date="2021" name="Open Biol.">
        <title>Shared evolutionary footprints suggest mitochondrial oxidative damage underlies multiple complex I losses in fungi.</title>
        <authorList>
            <person name="Schikora-Tamarit M.A."/>
            <person name="Marcet-Houben M."/>
            <person name="Nosek J."/>
            <person name="Gabaldon T."/>
        </authorList>
    </citation>
    <scope>NUCLEOTIDE SEQUENCE</scope>
    <source>
        <strain evidence="1">NCAIM Y.01608</strain>
    </source>
</reference>
<accession>A0A9P8P1L5</accession>
<dbReference type="EMBL" id="JAEUBD010001266">
    <property type="protein sequence ID" value="KAH3663192.1"/>
    <property type="molecule type" value="Genomic_DNA"/>
</dbReference>